<evidence type="ECO:0000313" key="3">
    <source>
        <dbReference type="Proteomes" id="UP000186817"/>
    </source>
</evidence>
<feature type="compositionally biased region" description="Acidic residues" evidence="1">
    <location>
        <begin position="436"/>
        <end position="447"/>
    </location>
</feature>
<evidence type="ECO:0000313" key="2">
    <source>
        <dbReference type="EMBL" id="OLQ03229.1"/>
    </source>
</evidence>
<reference evidence="2 3" key="1">
    <citation type="submission" date="2016-02" db="EMBL/GenBank/DDBJ databases">
        <title>Genome analysis of coral dinoflagellate symbionts highlights evolutionary adaptations to a symbiotic lifestyle.</title>
        <authorList>
            <person name="Aranda M."/>
            <person name="Li Y."/>
            <person name="Liew Y.J."/>
            <person name="Baumgarten S."/>
            <person name="Simakov O."/>
            <person name="Wilson M."/>
            <person name="Piel J."/>
            <person name="Ashoor H."/>
            <person name="Bougouffa S."/>
            <person name="Bajic V.B."/>
            <person name="Ryu T."/>
            <person name="Ravasi T."/>
            <person name="Bayer T."/>
            <person name="Micklem G."/>
            <person name="Kim H."/>
            <person name="Bhak J."/>
            <person name="Lajeunesse T.C."/>
            <person name="Voolstra C.R."/>
        </authorList>
    </citation>
    <scope>NUCLEOTIDE SEQUENCE [LARGE SCALE GENOMIC DNA]</scope>
    <source>
        <strain evidence="2 3">CCMP2467</strain>
    </source>
</reference>
<dbReference type="AlphaFoldDB" id="A0A1Q9E730"/>
<dbReference type="Proteomes" id="UP000186817">
    <property type="component" value="Unassembled WGS sequence"/>
</dbReference>
<dbReference type="EMBL" id="LSRX01000242">
    <property type="protein sequence ID" value="OLQ03229.1"/>
    <property type="molecule type" value="Genomic_DNA"/>
</dbReference>
<name>A0A1Q9E730_SYMMI</name>
<gene>
    <name evidence="2" type="ORF">AK812_SmicGene13844</name>
</gene>
<organism evidence="2 3">
    <name type="scientific">Symbiodinium microadriaticum</name>
    <name type="common">Dinoflagellate</name>
    <name type="synonym">Zooxanthella microadriatica</name>
    <dbReference type="NCBI Taxonomy" id="2951"/>
    <lineage>
        <taxon>Eukaryota</taxon>
        <taxon>Sar</taxon>
        <taxon>Alveolata</taxon>
        <taxon>Dinophyceae</taxon>
        <taxon>Suessiales</taxon>
        <taxon>Symbiodiniaceae</taxon>
        <taxon>Symbiodinium</taxon>
    </lineage>
</organism>
<feature type="region of interest" description="Disordered" evidence="1">
    <location>
        <begin position="431"/>
        <end position="451"/>
    </location>
</feature>
<dbReference type="OrthoDB" id="449499at2759"/>
<keyword evidence="3" id="KW-1185">Reference proteome</keyword>
<evidence type="ECO:0000256" key="1">
    <source>
        <dbReference type="SAM" id="MobiDB-lite"/>
    </source>
</evidence>
<proteinExistence type="predicted"/>
<sequence>MKPSAEIAGVWPSFLYALNRKRSAENKLLAQLAVGETQSELKDAETGGITFLRQWPGRDEVCVAAMERGDDPRLEVSRKSGAFTQHWRNLPAMLLCLGVDVVGILPVGGAWGQHTAVDLRFRPSMTALRLSRLVTHRLRPLTQGVSTGVGRQSWARAVEQRTQRSDPWLHGAPLGRRSVEEAAANLSFRLGAWLHLWKGFAKEVVTAPGLATSQMIALPSDPGTVSVDFFKLTWKRSFLAWSEAKKLFRVAEQRQTVFKAHPATARRRGPCTFYEEPQPVPEVIPLTEEEEAYQPLVTSILAKAYSVAIAEAARRETEEMMEAGRLPGDSDGFAARIACNLAYHAAQIRADLEHEEWVAQQFPPEVAEEEDYEREFEDDFFCEDEEEEELRLRGWGEENTSEEDVEAQGEREVEDVAAEVVYHGSCASNIKAETETPAEDEVEETDDVQSSAWRAPACAGLGHHRRLLWQFVPDIHPDHGAWAKEQLRPWTPITGRLVVCQLVEHVGGIRPAFQMKMDSFNSFRTFVSGVVIRGSSSGQLDLTTHVDYSWLHLGLYHNNGDGNGHSRFDHGGAPNGSILPRDHHFIDAANAGLLKGINRWNSITAASATTEYPMIDVTGFNSGHSCLLHCKDTFVH</sequence>
<comment type="caution">
    <text evidence="2">The sequence shown here is derived from an EMBL/GenBank/DDBJ whole genome shotgun (WGS) entry which is preliminary data.</text>
</comment>
<protein>
    <submittedName>
        <fullName evidence="2">Uncharacterized protein</fullName>
    </submittedName>
</protein>
<accession>A0A1Q9E730</accession>